<dbReference type="OrthoDB" id="3465773at2"/>
<sequence>MDPTPDALCSGTAARSGAAPRRFVAVGDSFTEGFVDVDESTGGYRGWADRLAEHLAGLSTAGRPDGALTPLEYANLAVRGRLLPEIVREQLPRALRLDPDLVSLIGGGNDLLRPGADPDALAELLEDAVVRVRAIGADVLLATAMDTRQAPLLRRNRGLTAVFSAHVWSIAARHGCSVLDLWGMRSLQDRRMWAADRIHLTPAGHERVALAALEALGAPLPSEAPDWRAPLPPAPARARAAALSEDAAWVREHVLPWVGRRLRRRSSGTGRHGKRPDPAPVRLP</sequence>
<evidence type="ECO:0000259" key="2">
    <source>
        <dbReference type="Pfam" id="PF13472"/>
    </source>
</evidence>
<protein>
    <submittedName>
        <fullName evidence="3">Lysophospholipase L1-like esterase</fullName>
    </submittedName>
</protein>
<dbReference type="InterPro" id="IPR036514">
    <property type="entry name" value="SGNH_hydro_sf"/>
</dbReference>
<evidence type="ECO:0000313" key="4">
    <source>
        <dbReference type="Proteomes" id="UP000239485"/>
    </source>
</evidence>
<dbReference type="Gene3D" id="3.40.50.1110">
    <property type="entry name" value="SGNH hydrolase"/>
    <property type="match status" value="1"/>
</dbReference>
<proteinExistence type="predicted"/>
<reference evidence="3 4" key="1">
    <citation type="submission" date="2018-02" db="EMBL/GenBank/DDBJ databases">
        <title>Genomic Encyclopedia of Archaeal and Bacterial Type Strains, Phase II (KMG-II): from individual species to whole genera.</title>
        <authorList>
            <person name="Goeker M."/>
        </authorList>
    </citation>
    <scope>NUCLEOTIDE SEQUENCE [LARGE SCALE GENOMIC DNA]</scope>
    <source>
        <strain evidence="3 4">DSM 22857</strain>
    </source>
</reference>
<dbReference type="AlphaFoldDB" id="A0A2S6IT59"/>
<organism evidence="3 4">
    <name type="scientific">Kineococcus xinjiangensis</name>
    <dbReference type="NCBI Taxonomy" id="512762"/>
    <lineage>
        <taxon>Bacteria</taxon>
        <taxon>Bacillati</taxon>
        <taxon>Actinomycetota</taxon>
        <taxon>Actinomycetes</taxon>
        <taxon>Kineosporiales</taxon>
        <taxon>Kineosporiaceae</taxon>
        <taxon>Kineococcus</taxon>
    </lineage>
</organism>
<dbReference type="Pfam" id="PF13472">
    <property type="entry name" value="Lipase_GDSL_2"/>
    <property type="match status" value="1"/>
</dbReference>
<evidence type="ECO:0000313" key="3">
    <source>
        <dbReference type="EMBL" id="PPK97437.1"/>
    </source>
</evidence>
<keyword evidence="4" id="KW-1185">Reference proteome</keyword>
<feature type="region of interest" description="Disordered" evidence="1">
    <location>
        <begin position="265"/>
        <end position="284"/>
    </location>
</feature>
<feature type="domain" description="SGNH hydrolase-type esterase" evidence="2">
    <location>
        <begin position="25"/>
        <end position="207"/>
    </location>
</feature>
<dbReference type="InterPro" id="IPR013830">
    <property type="entry name" value="SGNH_hydro"/>
</dbReference>
<dbReference type="EMBL" id="PTJD01000004">
    <property type="protein sequence ID" value="PPK97437.1"/>
    <property type="molecule type" value="Genomic_DNA"/>
</dbReference>
<evidence type="ECO:0000256" key="1">
    <source>
        <dbReference type="SAM" id="MobiDB-lite"/>
    </source>
</evidence>
<dbReference type="SUPFAM" id="SSF52266">
    <property type="entry name" value="SGNH hydrolase"/>
    <property type="match status" value="1"/>
</dbReference>
<accession>A0A2S6IT59</accession>
<gene>
    <name evidence="3" type="ORF">CLV92_104258</name>
</gene>
<dbReference type="RefSeq" id="WP_104432236.1">
    <property type="nucleotide sequence ID" value="NZ_PTJD01000004.1"/>
</dbReference>
<name>A0A2S6IT59_9ACTN</name>
<dbReference type="PANTHER" id="PTHR43784:SF2">
    <property type="entry name" value="GDSL-LIKE LIPASE_ACYLHYDROLASE, PUTATIVE (AFU_ORTHOLOGUE AFUA_2G00820)-RELATED"/>
    <property type="match status" value="1"/>
</dbReference>
<dbReference type="InterPro" id="IPR053140">
    <property type="entry name" value="GDSL_Rv0518-like"/>
</dbReference>
<dbReference type="PANTHER" id="PTHR43784">
    <property type="entry name" value="GDSL-LIKE LIPASE/ACYLHYDROLASE, PUTATIVE (AFU_ORTHOLOGUE AFUA_2G00820)-RELATED"/>
    <property type="match status" value="1"/>
</dbReference>
<feature type="compositionally biased region" description="Basic residues" evidence="1">
    <location>
        <begin position="265"/>
        <end position="274"/>
    </location>
</feature>
<dbReference type="CDD" id="cd01832">
    <property type="entry name" value="SGNH_hydrolase_like_1"/>
    <property type="match status" value="1"/>
</dbReference>
<comment type="caution">
    <text evidence="3">The sequence shown here is derived from an EMBL/GenBank/DDBJ whole genome shotgun (WGS) entry which is preliminary data.</text>
</comment>
<dbReference type="Proteomes" id="UP000239485">
    <property type="component" value="Unassembled WGS sequence"/>
</dbReference>